<reference evidence="4 5" key="1">
    <citation type="submission" date="2007-01" db="EMBL/GenBank/DDBJ databases">
        <authorList>
            <person name="Haygood M."/>
            <person name="Podell S."/>
            <person name="Anderson C."/>
            <person name="Hopkinson B."/>
            <person name="Roe K."/>
            <person name="Barbeau K."/>
            <person name="Gaasterland T."/>
            <person name="Ferriera S."/>
            <person name="Johnson J."/>
            <person name="Kravitz S."/>
            <person name="Beeson K."/>
            <person name="Sutton G."/>
            <person name="Rogers Y.-H."/>
            <person name="Friedman R."/>
            <person name="Frazier M."/>
            <person name="Venter J.C."/>
        </authorList>
    </citation>
    <scope>NUCLEOTIDE SEQUENCE [LARGE SCALE GENOMIC DNA]</scope>
    <source>
        <strain evidence="4 5">ATCC 23134</strain>
    </source>
</reference>
<protein>
    <submittedName>
        <fullName evidence="4">Leucine Rich Repeat domain protein</fullName>
    </submittedName>
</protein>
<dbReference type="InterPro" id="IPR049050">
    <property type="entry name" value="nSTAND3"/>
</dbReference>
<proteinExistence type="predicted"/>
<comment type="caution">
    <text evidence="4">The sequence shown here is derived from an EMBL/GenBank/DDBJ whole genome shotgun (WGS) entry which is preliminary data.</text>
</comment>
<dbReference type="Proteomes" id="UP000004095">
    <property type="component" value="Unassembled WGS sequence"/>
</dbReference>
<feature type="domain" description="Novel STAND NTPase 3" evidence="3">
    <location>
        <begin position="72"/>
        <end position="180"/>
    </location>
</feature>
<dbReference type="AlphaFoldDB" id="A1ZH30"/>
<dbReference type="OrthoDB" id="1488560at2"/>
<dbReference type="InterPro" id="IPR003591">
    <property type="entry name" value="Leu-rich_rpt_typical-subtyp"/>
</dbReference>
<keyword evidence="1" id="KW-0433">Leucine-rich repeat</keyword>
<dbReference type="EMBL" id="AAWS01000007">
    <property type="protein sequence ID" value="EAY30299.1"/>
    <property type="molecule type" value="Genomic_DNA"/>
</dbReference>
<name>A1ZH30_MICM2</name>
<dbReference type="Pfam" id="PF20720">
    <property type="entry name" value="nSTAND3"/>
    <property type="match status" value="1"/>
</dbReference>
<dbReference type="PROSITE" id="PS51450">
    <property type="entry name" value="LRR"/>
    <property type="match status" value="3"/>
</dbReference>
<dbReference type="Gene3D" id="3.80.10.10">
    <property type="entry name" value="Ribonuclease Inhibitor"/>
    <property type="match status" value="1"/>
</dbReference>
<dbReference type="SUPFAM" id="SSF52540">
    <property type="entry name" value="P-loop containing nucleoside triphosphate hydrolases"/>
    <property type="match status" value="1"/>
</dbReference>
<dbReference type="PANTHER" id="PTHR18849">
    <property type="entry name" value="LEUCINE RICH REPEAT PROTEIN"/>
    <property type="match status" value="1"/>
</dbReference>
<evidence type="ECO:0000259" key="3">
    <source>
        <dbReference type="Pfam" id="PF20720"/>
    </source>
</evidence>
<dbReference type="SMART" id="SM00365">
    <property type="entry name" value="LRR_SD22"/>
    <property type="match status" value="3"/>
</dbReference>
<accession>A1ZH30</accession>
<keyword evidence="5" id="KW-1185">Reference proteome</keyword>
<dbReference type="SUPFAM" id="SSF52058">
    <property type="entry name" value="L domain-like"/>
    <property type="match status" value="1"/>
</dbReference>
<keyword evidence="2" id="KW-0677">Repeat</keyword>
<dbReference type="SMART" id="SM00369">
    <property type="entry name" value="LRR_TYP"/>
    <property type="match status" value="4"/>
</dbReference>
<dbReference type="InterPro" id="IPR032675">
    <property type="entry name" value="LRR_dom_sf"/>
</dbReference>
<dbReference type="eggNOG" id="COG5635">
    <property type="taxonomic scope" value="Bacteria"/>
</dbReference>
<evidence type="ECO:0000313" key="4">
    <source>
        <dbReference type="EMBL" id="EAY30299.1"/>
    </source>
</evidence>
<dbReference type="Pfam" id="PF12799">
    <property type="entry name" value="LRR_4"/>
    <property type="match status" value="2"/>
</dbReference>
<dbReference type="InterPro" id="IPR025875">
    <property type="entry name" value="Leu-rich_rpt_4"/>
</dbReference>
<dbReference type="InterPro" id="IPR027417">
    <property type="entry name" value="P-loop_NTPase"/>
</dbReference>
<evidence type="ECO:0000256" key="2">
    <source>
        <dbReference type="ARBA" id="ARBA00022737"/>
    </source>
</evidence>
<organism evidence="4 5">
    <name type="scientific">Microscilla marina ATCC 23134</name>
    <dbReference type="NCBI Taxonomy" id="313606"/>
    <lineage>
        <taxon>Bacteria</taxon>
        <taxon>Pseudomonadati</taxon>
        <taxon>Bacteroidota</taxon>
        <taxon>Cytophagia</taxon>
        <taxon>Cytophagales</taxon>
        <taxon>Microscillaceae</taxon>
        <taxon>Microscilla</taxon>
    </lineage>
</organism>
<evidence type="ECO:0000313" key="5">
    <source>
        <dbReference type="Proteomes" id="UP000004095"/>
    </source>
</evidence>
<gene>
    <name evidence="4" type="ORF">M23134_08123</name>
</gene>
<dbReference type="InterPro" id="IPR001611">
    <property type="entry name" value="Leu-rich_rpt"/>
</dbReference>
<dbReference type="PANTHER" id="PTHR18849:SF0">
    <property type="entry name" value="CILIA- AND FLAGELLA-ASSOCIATED PROTEIN 410-RELATED"/>
    <property type="match status" value="1"/>
</dbReference>
<dbReference type="RefSeq" id="WP_002695227.1">
    <property type="nucleotide sequence ID" value="NZ_AAWS01000007.1"/>
</dbReference>
<sequence length="612" mass="71663">MLGFRSLLQKKLQKQLAPFYSRNDIKKATEYYVPTQCQNIAPSKEHEPGHTHAFATKESLIPFFMDKVFNNKSQTDRFFIIMADSGMGKTTFMINLYATYIKKNGADNIELIPLGYPDALTEIDKIQPHKRKKTILLLDAFDEDNHAIKDYQSRLKLILQKANDFKEIIITCRTQFFPSEVEEPKETGVLKFGDNGGEYVFRKLYISPFDDLDIKKYLKKKYSFFRKKKQQKAEEIVKQSPNLMVRPMLLSYIDDLIESSQKYERTYQIYQELIKKWIHREVQRRPKGKQEYQEQLYKFSRVIANNIYENHKKREGFFIEGNEVLHFARQQEVDLQELELKSRSLLNRDVQGRYKFSHKSILEYFLALEAFENDAFIKDGNFDGIEQTEAFLQEMYYDRAIQLDGEFRLSTNVTNQPFGNLKLSGMKNVVYISIKKIDSKVLRILKGFTNLEILSLYNVSIMQNKLKAFLYNAELSITRKYLIDASFVQDLTHLEKVDLSHNQITDTVIFEKMHSLQKLNLNNNKVSNINTLGKLDKITELNLSNNRIEDISPLVNLRKLQSLKLQNNKITSTEELKAFNQLTILDISENDLDQQDVEALQAALPNCKITFY</sequence>
<evidence type="ECO:0000256" key="1">
    <source>
        <dbReference type="ARBA" id="ARBA00022614"/>
    </source>
</evidence>
<dbReference type="eggNOG" id="COG4886">
    <property type="taxonomic scope" value="Bacteria"/>
</dbReference>